<proteinExistence type="predicted"/>
<evidence type="ECO:0000313" key="2">
    <source>
        <dbReference type="Proteomes" id="UP000323000"/>
    </source>
</evidence>
<dbReference type="EMBL" id="VAHF01000001">
    <property type="protein sequence ID" value="TXG72577.1"/>
    <property type="molecule type" value="Genomic_DNA"/>
</dbReference>
<dbReference type="InterPro" id="IPR052608">
    <property type="entry name" value="U-box_domain_protein"/>
</dbReference>
<dbReference type="InterPro" id="IPR016024">
    <property type="entry name" value="ARM-type_fold"/>
</dbReference>
<gene>
    <name evidence="1" type="ORF">EZV62_001156</name>
</gene>
<sequence length="112" mass="12188">MCGKWLRMVQQKPNYPWRTVGSSLVNIMKSGNIQAREAALKALNQISSREASAKVLVGLTNSPTTVLNVVSAIKSSGATISLVQFVEAPQKDLRVASIKLLQNLYRFLSGIS</sequence>
<dbReference type="PANTHER" id="PTHR45958:SF6">
    <property type="entry name" value="U-BOX DOMAIN-CONTAINING PROTEIN 43"/>
    <property type="match status" value="1"/>
</dbReference>
<dbReference type="PANTHER" id="PTHR45958">
    <property type="entry name" value="RING-TYPE E3 UBIQUITIN TRANSFERASE"/>
    <property type="match status" value="1"/>
</dbReference>
<comment type="caution">
    <text evidence="1">The sequence shown here is derived from an EMBL/GenBank/DDBJ whole genome shotgun (WGS) entry which is preliminary data.</text>
</comment>
<protein>
    <submittedName>
        <fullName evidence="1">Uncharacterized protein</fullName>
    </submittedName>
</protein>
<organism evidence="1 2">
    <name type="scientific">Acer yangbiense</name>
    <dbReference type="NCBI Taxonomy" id="1000413"/>
    <lineage>
        <taxon>Eukaryota</taxon>
        <taxon>Viridiplantae</taxon>
        <taxon>Streptophyta</taxon>
        <taxon>Embryophyta</taxon>
        <taxon>Tracheophyta</taxon>
        <taxon>Spermatophyta</taxon>
        <taxon>Magnoliopsida</taxon>
        <taxon>eudicotyledons</taxon>
        <taxon>Gunneridae</taxon>
        <taxon>Pentapetalae</taxon>
        <taxon>rosids</taxon>
        <taxon>malvids</taxon>
        <taxon>Sapindales</taxon>
        <taxon>Sapindaceae</taxon>
        <taxon>Hippocastanoideae</taxon>
        <taxon>Acereae</taxon>
        <taxon>Acer</taxon>
    </lineage>
</organism>
<dbReference type="AlphaFoldDB" id="A0A5C7ITA8"/>
<dbReference type="InterPro" id="IPR011989">
    <property type="entry name" value="ARM-like"/>
</dbReference>
<name>A0A5C7ITA8_9ROSI</name>
<dbReference type="Proteomes" id="UP000323000">
    <property type="component" value="Chromosome 1"/>
</dbReference>
<accession>A0A5C7ITA8</accession>
<reference evidence="2" key="1">
    <citation type="journal article" date="2019" name="Gigascience">
        <title>De novo genome assembly of the endangered Acer yangbiense, a plant species with extremely small populations endemic to Yunnan Province, China.</title>
        <authorList>
            <person name="Yang J."/>
            <person name="Wariss H.M."/>
            <person name="Tao L."/>
            <person name="Zhang R."/>
            <person name="Yun Q."/>
            <person name="Hollingsworth P."/>
            <person name="Dao Z."/>
            <person name="Luo G."/>
            <person name="Guo H."/>
            <person name="Ma Y."/>
            <person name="Sun W."/>
        </authorList>
    </citation>
    <scope>NUCLEOTIDE SEQUENCE [LARGE SCALE GENOMIC DNA]</scope>
    <source>
        <strain evidence="2">cv. Malutang</strain>
    </source>
</reference>
<evidence type="ECO:0000313" key="1">
    <source>
        <dbReference type="EMBL" id="TXG72577.1"/>
    </source>
</evidence>
<keyword evidence="2" id="KW-1185">Reference proteome</keyword>
<dbReference type="SUPFAM" id="SSF48371">
    <property type="entry name" value="ARM repeat"/>
    <property type="match status" value="1"/>
</dbReference>
<dbReference type="Gene3D" id="1.25.10.10">
    <property type="entry name" value="Leucine-rich Repeat Variant"/>
    <property type="match status" value="1"/>
</dbReference>
<dbReference type="OrthoDB" id="1977484at2759"/>